<feature type="domain" description="STAS" evidence="3">
    <location>
        <begin position="11"/>
        <end position="102"/>
    </location>
</feature>
<dbReference type="CDD" id="cd07043">
    <property type="entry name" value="STAS_anti-anti-sigma_factors"/>
    <property type="match status" value="1"/>
</dbReference>
<dbReference type="InterPro" id="IPR002645">
    <property type="entry name" value="STAS_dom"/>
</dbReference>
<gene>
    <name evidence="4" type="ORF">ACH4F9_05580</name>
</gene>
<evidence type="ECO:0000259" key="3">
    <source>
        <dbReference type="PROSITE" id="PS50801"/>
    </source>
</evidence>
<dbReference type="Pfam" id="PF13466">
    <property type="entry name" value="STAS_2"/>
    <property type="match status" value="1"/>
</dbReference>
<dbReference type="SUPFAM" id="SSF52091">
    <property type="entry name" value="SpoIIaa-like"/>
    <property type="match status" value="1"/>
</dbReference>
<evidence type="ECO:0000256" key="1">
    <source>
        <dbReference type="ARBA" id="ARBA00009013"/>
    </source>
</evidence>
<dbReference type="Proteomes" id="UP001610818">
    <property type="component" value="Unassembled WGS sequence"/>
</dbReference>
<dbReference type="InterPro" id="IPR003658">
    <property type="entry name" value="Anti-sigma_ant"/>
</dbReference>
<comment type="caution">
    <text evidence="4">The sequence shown here is derived from an EMBL/GenBank/DDBJ whole genome shotgun (WGS) entry which is preliminary data.</text>
</comment>
<reference evidence="4 5" key="1">
    <citation type="submission" date="2024-10" db="EMBL/GenBank/DDBJ databases">
        <title>The Natural Products Discovery Center: Release of the First 8490 Sequenced Strains for Exploring Actinobacteria Biosynthetic Diversity.</title>
        <authorList>
            <person name="Kalkreuter E."/>
            <person name="Kautsar S.A."/>
            <person name="Yang D."/>
            <person name="Bader C.D."/>
            <person name="Teijaro C.N."/>
            <person name="Fluegel L."/>
            <person name="Davis C.M."/>
            <person name="Simpson J.R."/>
            <person name="Lauterbach L."/>
            <person name="Steele A.D."/>
            <person name="Gui C."/>
            <person name="Meng S."/>
            <person name="Li G."/>
            <person name="Viehrig K."/>
            <person name="Ye F."/>
            <person name="Su P."/>
            <person name="Kiefer A.F."/>
            <person name="Nichols A."/>
            <person name="Cepeda A.J."/>
            <person name="Yan W."/>
            <person name="Fan B."/>
            <person name="Jiang Y."/>
            <person name="Adhikari A."/>
            <person name="Zheng C.-J."/>
            <person name="Schuster L."/>
            <person name="Cowan T.M."/>
            <person name="Smanski M.J."/>
            <person name="Chevrette M.G."/>
            <person name="De Carvalho L.P.S."/>
            <person name="Shen B."/>
        </authorList>
    </citation>
    <scope>NUCLEOTIDE SEQUENCE [LARGE SCALE GENOMIC DNA]</scope>
    <source>
        <strain evidence="4 5">NPDC017990</strain>
    </source>
</reference>
<proteinExistence type="inferred from homology"/>
<comment type="similarity">
    <text evidence="1 2">Belongs to the anti-sigma-factor antagonist family.</text>
</comment>
<dbReference type="PANTHER" id="PTHR33495:SF2">
    <property type="entry name" value="ANTI-SIGMA FACTOR ANTAGONIST TM_1081-RELATED"/>
    <property type="match status" value="1"/>
</dbReference>
<dbReference type="RefSeq" id="WP_397708222.1">
    <property type="nucleotide sequence ID" value="NZ_JBIRGN010000001.1"/>
</dbReference>
<dbReference type="Gene3D" id="3.30.750.24">
    <property type="entry name" value="STAS domain"/>
    <property type="match status" value="1"/>
</dbReference>
<keyword evidence="5" id="KW-1185">Reference proteome</keyword>
<dbReference type="InterPro" id="IPR058548">
    <property type="entry name" value="MlaB-like_STAS"/>
</dbReference>
<dbReference type="PANTHER" id="PTHR33495">
    <property type="entry name" value="ANTI-SIGMA FACTOR ANTAGONIST TM_1081-RELATED-RELATED"/>
    <property type="match status" value="1"/>
</dbReference>
<evidence type="ECO:0000313" key="4">
    <source>
        <dbReference type="EMBL" id="MFH8544469.1"/>
    </source>
</evidence>
<dbReference type="NCBIfam" id="TIGR00377">
    <property type="entry name" value="ant_ant_sig"/>
    <property type="match status" value="1"/>
</dbReference>
<organism evidence="4 5">
    <name type="scientific">Streptomyces longisporoflavus</name>
    <dbReference type="NCBI Taxonomy" id="28044"/>
    <lineage>
        <taxon>Bacteria</taxon>
        <taxon>Bacillati</taxon>
        <taxon>Actinomycetota</taxon>
        <taxon>Actinomycetes</taxon>
        <taxon>Kitasatosporales</taxon>
        <taxon>Streptomycetaceae</taxon>
        <taxon>Streptomyces</taxon>
    </lineage>
</organism>
<evidence type="ECO:0000256" key="2">
    <source>
        <dbReference type="RuleBase" id="RU003749"/>
    </source>
</evidence>
<protein>
    <recommendedName>
        <fullName evidence="2">Anti-sigma factor antagonist</fullName>
    </recommendedName>
</protein>
<sequence>MSQQHVPVLSRPAHVYRTHGHTVVELTGEIDLTVVDEIAAELDAVGTHPGESVVIDLSPATFFGSSGLNLLCGARRRVQAHGGHLQVVCPHSLTVRVLRLAGPFRVASTLAEALQRTPA</sequence>
<dbReference type="InterPro" id="IPR036513">
    <property type="entry name" value="STAS_dom_sf"/>
</dbReference>
<name>A0ABW7QHM3_9ACTN</name>
<accession>A0ABW7QHM3</accession>
<evidence type="ECO:0000313" key="5">
    <source>
        <dbReference type="Proteomes" id="UP001610818"/>
    </source>
</evidence>
<dbReference type="PROSITE" id="PS50801">
    <property type="entry name" value="STAS"/>
    <property type="match status" value="1"/>
</dbReference>
<dbReference type="EMBL" id="JBIRGQ010000001">
    <property type="protein sequence ID" value="MFH8544469.1"/>
    <property type="molecule type" value="Genomic_DNA"/>
</dbReference>